<dbReference type="CDD" id="cd00082">
    <property type="entry name" value="HisKA"/>
    <property type="match status" value="1"/>
</dbReference>
<dbReference type="GO" id="GO:0005524">
    <property type="term" value="F:ATP binding"/>
    <property type="evidence" value="ECO:0007669"/>
    <property type="project" value="UniProtKB-KW"/>
</dbReference>
<dbReference type="InterPro" id="IPR005467">
    <property type="entry name" value="His_kinase_dom"/>
</dbReference>
<dbReference type="PANTHER" id="PTHR45453">
    <property type="entry name" value="PHOSPHATE REGULON SENSOR PROTEIN PHOR"/>
    <property type="match status" value="1"/>
</dbReference>
<dbReference type="InterPro" id="IPR036097">
    <property type="entry name" value="HisK_dim/P_sf"/>
</dbReference>
<accession>A0A1M6PVA0</accession>
<dbReference type="GO" id="GO:0004721">
    <property type="term" value="F:phosphoprotein phosphatase activity"/>
    <property type="evidence" value="ECO:0007669"/>
    <property type="project" value="TreeGrafter"/>
</dbReference>
<dbReference type="InterPro" id="IPR036890">
    <property type="entry name" value="HATPase_C_sf"/>
</dbReference>
<evidence type="ECO:0000256" key="1">
    <source>
        <dbReference type="ARBA" id="ARBA00000085"/>
    </source>
</evidence>
<gene>
    <name evidence="13" type="ORF">SAMN05444000_11963</name>
</gene>
<dbReference type="Gene3D" id="3.30.450.20">
    <property type="entry name" value="PAS domain"/>
    <property type="match status" value="1"/>
</dbReference>
<evidence type="ECO:0000256" key="9">
    <source>
        <dbReference type="ARBA" id="ARBA00022840"/>
    </source>
</evidence>
<dbReference type="GO" id="GO:0016036">
    <property type="term" value="P:cellular response to phosphate starvation"/>
    <property type="evidence" value="ECO:0007669"/>
    <property type="project" value="TreeGrafter"/>
</dbReference>
<dbReference type="GO" id="GO:0000155">
    <property type="term" value="F:phosphorelay sensor kinase activity"/>
    <property type="evidence" value="ECO:0007669"/>
    <property type="project" value="InterPro"/>
</dbReference>
<dbReference type="AlphaFoldDB" id="A0A1M6PVA0"/>
<keyword evidence="6" id="KW-0808">Transferase</keyword>
<evidence type="ECO:0000313" key="13">
    <source>
        <dbReference type="EMBL" id="SHK11913.1"/>
    </source>
</evidence>
<keyword evidence="10" id="KW-0902">Two-component regulatory system</keyword>
<dbReference type="EMBL" id="FQZQ01000019">
    <property type="protein sequence ID" value="SHK11913.1"/>
    <property type="molecule type" value="Genomic_DNA"/>
</dbReference>
<dbReference type="SUPFAM" id="SSF47384">
    <property type="entry name" value="Homodimeric domain of signal transducing histidine kinase"/>
    <property type="match status" value="1"/>
</dbReference>
<evidence type="ECO:0000259" key="12">
    <source>
        <dbReference type="PROSITE" id="PS50109"/>
    </source>
</evidence>
<keyword evidence="7" id="KW-0547">Nucleotide-binding</keyword>
<dbReference type="Gene3D" id="1.10.287.130">
    <property type="match status" value="1"/>
</dbReference>
<dbReference type="InterPro" id="IPR003661">
    <property type="entry name" value="HisK_dim/P_dom"/>
</dbReference>
<reference evidence="14" key="1">
    <citation type="submission" date="2016-11" db="EMBL/GenBank/DDBJ databases">
        <authorList>
            <person name="Varghese N."/>
            <person name="Submissions S."/>
        </authorList>
    </citation>
    <scope>NUCLEOTIDE SEQUENCE [LARGE SCALE GENOMIC DNA]</scope>
    <source>
        <strain evidence="14">DSM 100564</strain>
    </source>
</reference>
<dbReference type="GO" id="GO:0005886">
    <property type="term" value="C:plasma membrane"/>
    <property type="evidence" value="ECO:0007669"/>
    <property type="project" value="UniProtKB-SubCell"/>
</dbReference>
<dbReference type="InterPro" id="IPR003594">
    <property type="entry name" value="HATPase_dom"/>
</dbReference>
<evidence type="ECO:0000256" key="10">
    <source>
        <dbReference type="ARBA" id="ARBA00023012"/>
    </source>
</evidence>
<keyword evidence="4" id="KW-1003">Cell membrane</keyword>
<dbReference type="FunFam" id="3.30.565.10:FF:000006">
    <property type="entry name" value="Sensor histidine kinase WalK"/>
    <property type="match status" value="1"/>
</dbReference>
<dbReference type="SMART" id="SM00387">
    <property type="entry name" value="HATPase_c"/>
    <property type="match status" value="1"/>
</dbReference>
<feature type="domain" description="Histidine kinase" evidence="12">
    <location>
        <begin position="123"/>
        <end position="347"/>
    </location>
</feature>
<evidence type="ECO:0000256" key="11">
    <source>
        <dbReference type="ARBA" id="ARBA00023136"/>
    </source>
</evidence>
<evidence type="ECO:0000256" key="7">
    <source>
        <dbReference type="ARBA" id="ARBA00022741"/>
    </source>
</evidence>
<evidence type="ECO:0000256" key="5">
    <source>
        <dbReference type="ARBA" id="ARBA00022553"/>
    </source>
</evidence>
<evidence type="ECO:0000256" key="3">
    <source>
        <dbReference type="ARBA" id="ARBA00012438"/>
    </source>
</evidence>
<dbReference type="InterPro" id="IPR004358">
    <property type="entry name" value="Sig_transdc_His_kin-like_C"/>
</dbReference>
<dbReference type="STRING" id="1470563.SAMN05444000_11963"/>
<dbReference type="Pfam" id="PF00512">
    <property type="entry name" value="HisKA"/>
    <property type="match status" value="1"/>
</dbReference>
<keyword evidence="11" id="KW-0472">Membrane</keyword>
<dbReference type="Pfam" id="PF02518">
    <property type="entry name" value="HATPase_c"/>
    <property type="match status" value="1"/>
</dbReference>
<protein>
    <recommendedName>
        <fullName evidence="3">histidine kinase</fullName>
        <ecNumber evidence="3">2.7.13.3</ecNumber>
    </recommendedName>
</protein>
<dbReference type="PRINTS" id="PR00344">
    <property type="entry name" value="BCTRLSENSOR"/>
</dbReference>
<evidence type="ECO:0000256" key="6">
    <source>
        <dbReference type="ARBA" id="ARBA00022679"/>
    </source>
</evidence>
<dbReference type="Proteomes" id="UP000183982">
    <property type="component" value="Unassembled WGS sequence"/>
</dbReference>
<keyword evidence="14" id="KW-1185">Reference proteome</keyword>
<dbReference type="InterPro" id="IPR050351">
    <property type="entry name" value="BphY/WalK/GraS-like"/>
</dbReference>
<dbReference type="OrthoDB" id="9813151at2"/>
<proteinExistence type="predicted"/>
<evidence type="ECO:0000256" key="2">
    <source>
        <dbReference type="ARBA" id="ARBA00004236"/>
    </source>
</evidence>
<dbReference type="SMART" id="SM00388">
    <property type="entry name" value="HisKA"/>
    <property type="match status" value="1"/>
</dbReference>
<keyword evidence="5" id="KW-0597">Phosphoprotein</keyword>
<dbReference type="FunFam" id="1.10.287.130:FF:000008">
    <property type="entry name" value="Two-component sensor histidine kinase"/>
    <property type="match status" value="1"/>
</dbReference>
<keyword evidence="8 13" id="KW-0418">Kinase</keyword>
<dbReference type="SUPFAM" id="SSF55874">
    <property type="entry name" value="ATPase domain of HSP90 chaperone/DNA topoisomerase II/histidine kinase"/>
    <property type="match status" value="1"/>
</dbReference>
<dbReference type="Gene3D" id="3.30.565.10">
    <property type="entry name" value="Histidine kinase-like ATPase, C-terminal domain"/>
    <property type="match status" value="1"/>
</dbReference>
<name>A0A1M6PVA0_9RHOB</name>
<evidence type="ECO:0000313" key="14">
    <source>
        <dbReference type="Proteomes" id="UP000183982"/>
    </source>
</evidence>
<keyword evidence="9" id="KW-0067">ATP-binding</keyword>
<organism evidence="13 14">
    <name type="scientific">Shimia gijangensis</name>
    <dbReference type="NCBI Taxonomy" id="1470563"/>
    <lineage>
        <taxon>Bacteria</taxon>
        <taxon>Pseudomonadati</taxon>
        <taxon>Pseudomonadota</taxon>
        <taxon>Alphaproteobacteria</taxon>
        <taxon>Rhodobacterales</taxon>
        <taxon>Roseobacteraceae</taxon>
    </lineage>
</organism>
<dbReference type="RefSeq" id="WP_073254870.1">
    <property type="nucleotide sequence ID" value="NZ_FQZQ01000019.1"/>
</dbReference>
<comment type="subcellular location">
    <subcellularLocation>
        <location evidence="2">Cell membrane</location>
    </subcellularLocation>
</comment>
<dbReference type="EC" id="2.7.13.3" evidence="3"/>
<dbReference type="PROSITE" id="PS50109">
    <property type="entry name" value="HIS_KIN"/>
    <property type="match status" value="1"/>
</dbReference>
<evidence type="ECO:0000256" key="4">
    <source>
        <dbReference type="ARBA" id="ARBA00022475"/>
    </source>
</evidence>
<comment type="catalytic activity">
    <reaction evidence="1">
        <text>ATP + protein L-histidine = ADP + protein N-phospho-L-histidine.</text>
        <dbReference type="EC" id="2.7.13.3"/>
    </reaction>
</comment>
<dbReference type="PANTHER" id="PTHR45453:SF1">
    <property type="entry name" value="PHOSPHATE REGULON SENSOR PROTEIN PHOR"/>
    <property type="match status" value="1"/>
</dbReference>
<evidence type="ECO:0000256" key="8">
    <source>
        <dbReference type="ARBA" id="ARBA00022777"/>
    </source>
</evidence>
<sequence length="347" mass="38237">MTQDSAVQSIVDAIPLPSVFVGSDLRIEGANARAVALNAQAAENRPFVLVFRQPALSASIEVCLNSKTPQKTVYRHDEGSNAVRYDVTLTHIQNPAFQGVLLCFTDVTHLRTADQMRRDFVANVSHELRSPLTAILGFIETLQGPARDDSAARDRFLSTMAAEAERMNRLVGDLLSLSRVEEEARRRPASQEDMDKLIRSVIGNLQTLADENGGTIAYEPAKSPIMLRADPDQMRQVFSNLIENALKYGENGTDVHISVRNIPRDSSLKGPAVAFDISDNGPGIDPIHIPRLTERFYRIDSHRSREKGGTGLGLAIVKHILNRHRGRLVIKSTQGQGSIFSAVLLRD</sequence>